<dbReference type="SUPFAM" id="SSF89447">
    <property type="entry name" value="AbrB/MazE/MraZ-like"/>
    <property type="match status" value="1"/>
</dbReference>
<organism evidence="2 3">
    <name type="scientific">Methylacidimicrobium tartarophylax</name>
    <dbReference type="NCBI Taxonomy" id="1041768"/>
    <lineage>
        <taxon>Bacteria</taxon>
        <taxon>Pseudomonadati</taxon>
        <taxon>Verrucomicrobiota</taxon>
        <taxon>Methylacidimicrobium</taxon>
    </lineage>
</organism>
<dbReference type="Gene3D" id="2.10.260.10">
    <property type="match status" value="1"/>
</dbReference>
<dbReference type="NCBIfam" id="TIGR01439">
    <property type="entry name" value="lp_hng_hel_AbrB"/>
    <property type="match status" value="1"/>
</dbReference>
<dbReference type="AlphaFoldDB" id="A0A5E6MGH2"/>
<proteinExistence type="predicted"/>
<dbReference type="EMBL" id="CABFVA020000078">
    <property type="protein sequence ID" value="VVM06973.1"/>
    <property type="molecule type" value="Genomic_DNA"/>
</dbReference>
<feature type="region of interest" description="Disordered" evidence="1">
    <location>
        <begin position="1"/>
        <end position="44"/>
    </location>
</feature>
<feature type="compositionally biased region" description="Basic and acidic residues" evidence="1">
    <location>
        <begin position="27"/>
        <end position="36"/>
    </location>
</feature>
<dbReference type="InterPro" id="IPR037914">
    <property type="entry name" value="SpoVT-AbrB_sf"/>
</dbReference>
<evidence type="ECO:0000313" key="3">
    <source>
        <dbReference type="Proteomes" id="UP000334923"/>
    </source>
</evidence>
<evidence type="ECO:0000313" key="2">
    <source>
        <dbReference type="EMBL" id="VVM06973.1"/>
    </source>
</evidence>
<dbReference type="Proteomes" id="UP000334923">
    <property type="component" value="Unassembled WGS sequence"/>
</dbReference>
<dbReference type="GO" id="GO:0003677">
    <property type="term" value="F:DNA binding"/>
    <property type="evidence" value="ECO:0007669"/>
    <property type="project" value="InterPro"/>
</dbReference>
<evidence type="ECO:0000256" key="1">
    <source>
        <dbReference type="SAM" id="MobiDB-lite"/>
    </source>
</evidence>
<keyword evidence="3" id="KW-1185">Reference proteome</keyword>
<dbReference type="RefSeq" id="WP_142660317.1">
    <property type="nucleotide sequence ID" value="NZ_CABFVA020000078.1"/>
</dbReference>
<name>A0A5E6MGH2_9BACT</name>
<dbReference type="OrthoDB" id="9811597at2"/>
<reference evidence="2 3" key="1">
    <citation type="submission" date="2019-09" db="EMBL/GenBank/DDBJ databases">
        <authorList>
            <person name="Cremers G."/>
        </authorList>
    </citation>
    <scope>NUCLEOTIDE SEQUENCE [LARGE SCALE GENOMIC DNA]</scope>
    <source>
        <strain evidence="2">4A</strain>
    </source>
</reference>
<protein>
    <recommendedName>
        <fullName evidence="4">SpoVT-AbrB domain-containing protein</fullName>
    </recommendedName>
</protein>
<gene>
    <name evidence="2" type="ORF">MAMT_01480</name>
</gene>
<accession>A0A5E6MGH2</accession>
<sequence>MPVPAAPGGNSHSANIPSVPPLSKKPAAPEKTEPTGREASPSFWTTHLSTKGQVVIPEQIRKDFGFQPGDQFVVVALNDLVFLKRV</sequence>
<evidence type="ECO:0008006" key="4">
    <source>
        <dbReference type="Google" id="ProtNLM"/>
    </source>
</evidence>
<dbReference type="InterPro" id="IPR007159">
    <property type="entry name" value="SpoVT-AbrB_dom"/>
</dbReference>